<name>A0A3F3J9N3_SALER</name>
<dbReference type="GO" id="GO:0003700">
    <property type="term" value="F:DNA-binding transcription factor activity"/>
    <property type="evidence" value="ECO:0007669"/>
    <property type="project" value="InterPro"/>
</dbReference>
<dbReference type="PANTHER" id="PTHR43280:SF12">
    <property type="entry name" value="HTH-TYPE TRANSCRIPTIONAL REGULATOR CHBR"/>
    <property type="match status" value="1"/>
</dbReference>
<dbReference type="InterPro" id="IPR013096">
    <property type="entry name" value="Cupin_2"/>
</dbReference>
<dbReference type="NCBIfam" id="NF007633">
    <property type="entry name" value="PRK10296.1"/>
    <property type="match status" value="1"/>
</dbReference>
<dbReference type="SMART" id="SM00342">
    <property type="entry name" value="HTH_ARAC"/>
    <property type="match status" value="1"/>
</dbReference>
<evidence type="ECO:0000259" key="4">
    <source>
        <dbReference type="PROSITE" id="PS01124"/>
    </source>
</evidence>
<evidence type="ECO:0000256" key="2">
    <source>
        <dbReference type="ARBA" id="ARBA00023125"/>
    </source>
</evidence>
<organism evidence="5">
    <name type="scientific">Salmonella enterica</name>
    <name type="common">Salmonella choleraesuis</name>
    <dbReference type="NCBI Taxonomy" id="28901"/>
    <lineage>
        <taxon>Bacteria</taxon>
        <taxon>Pseudomonadati</taxon>
        <taxon>Pseudomonadota</taxon>
        <taxon>Gammaproteobacteria</taxon>
        <taxon>Enterobacterales</taxon>
        <taxon>Enterobacteriaceae</taxon>
        <taxon>Salmonella</taxon>
    </lineage>
</organism>
<dbReference type="InterPro" id="IPR018060">
    <property type="entry name" value="HTH_AraC"/>
</dbReference>
<dbReference type="PROSITE" id="PS01124">
    <property type="entry name" value="HTH_ARAC_FAMILY_2"/>
    <property type="match status" value="1"/>
</dbReference>
<accession>A0A3F3J9N3</accession>
<dbReference type="PRINTS" id="PR00032">
    <property type="entry name" value="HTHARAC"/>
</dbReference>
<dbReference type="InterPro" id="IPR011051">
    <property type="entry name" value="RmlC_Cupin_sf"/>
</dbReference>
<dbReference type="InterPro" id="IPR014710">
    <property type="entry name" value="RmlC-like_jellyroll"/>
</dbReference>
<evidence type="ECO:0000256" key="3">
    <source>
        <dbReference type="ARBA" id="ARBA00023163"/>
    </source>
</evidence>
<proteinExistence type="predicted"/>
<dbReference type="SUPFAM" id="SSF46689">
    <property type="entry name" value="Homeodomain-like"/>
    <property type="match status" value="1"/>
</dbReference>
<dbReference type="InterPro" id="IPR020449">
    <property type="entry name" value="Tscrpt_reg_AraC-type_HTH"/>
</dbReference>
<dbReference type="Gene3D" id="1.10.10.60">
    <property type="entry name" value="Homeodomain-like"/>
    <property type="match status" value="1"/>
</dbReference>
<feature type="domain" description="HTH araC/xylS-type" evidence="4">
    <location>
        <begin position="166"/>
        <end position="268"/>
    </location>
</feature>
<dbReference type="SUPFAM" id="SSF51182">
    <property type="entry name" value="RmlC-like cupins"/>
    <property type="match status" value="1"/>
</dbReference>
<dbReference type="Pfam" id="PF07883">
    <property type="entry name" value="Cupin_2"/>
    <property type="match status" value="1"/>
</dbReference>
<dbReference type="EMBL" id="MLTE01000009">
    <property type="protein sequence ID" value="OHJ51579.1"/>
    <property type="molecule type" value="Genomic_DNA"/>
</dbReference>
<sequence>MNMEINTVHESQFLKGKDFYFFILDKTESVSGLHQHDYYEFTLVLTGSCSQEINGKRVMLERGDFVFIPVGSYHQTFYDYGVTRILNMGVGRRYFDEHYLAILPSCFVASQPYAMSNAFLTFIEQTLSTMDIHQRECDEFNKLLTFYIVNRLQHYEDNSRSDAIPGWLKQLVSDMHKKSMFSDDALNNMVRLSGKTQSYLTRATNRYYHKTPGQIINAIRINYCKKQLETTNFSVADIAFEAGFSSPGIFINNFKKMTSFTPGNYRRKLASSQQEYI</sequence>
<evidence type="ECO:0000313" key="5">
    <source>
        <dbReference type="EMBL" id="OHJ51579.1"/>
    </source>
</evidence>
<protein>
    <submittedName>
        <fullName evidence="5">Transcriptional regulator ChbR</fullName>
    </submittedName>
</protein>
<reference evidence="5" key="1">
    <citation type="submission" date="2016-09" db="EMBL/GenBank/DDBJ databases">
        <title>Whole genome sequencing of Salmonella enterica.</title>
        <authorList>
            <person name="Bell R."/>
        </authorList>
    </citation>
    <scope>NUCLEOTIDE SEQUENCE [LARGE SCALE GENOMIC DNA]</scope>
    <source>
        <strain evidence="5">CFSAN044929</strain>
    </source>
</reference>
<comment type="caution">
    <text evidence="5">The sequence shown here is derived from an EMBL/GenBank/DDBJ whole genome shotgun (WGS) entry which is preliminary data.</text>
</comment>
<dbReference type="InterPro" id="IPR009057">
    <property type="entry name" value="Homeodomain-like_sf"/>
</dbReference>
<keyword evidence="1" id="KW-0805">Transcription regulation</keyword>
<dbReference type="Gene3D" id="2.60.120.10">
    <property type="entry name" value="Jelly Rolls"/>
    <property type="match status" value="1"/>
</dbReference>
<dbReference type="PANTHER" id="PTHR43280">
    <property type="entry name" value="ARAC-FAMILY TRANSCRIPTIONAL REGULATOR"/>
    <property type="match status" value="1"/>
</dbReference>
<dbReference type="GO" id="GO:0043565">
    <property type="term" value="F:sequence-specific DNA binding"/>
    <property type="evidence" value="ECO:0007669"/>
    <property type="project" value="InterPro"/>
</dbReference>
<gene>
    <name evidence="5" type="ORF">A7S51_14880</name>
</gene>
<keyword evidence="2" id="KW-0238">DNA-binding</keyword>
<evidence type="ECO:0000256" key="1">
    <source>
        <dbReference type="ARBA" id="ARBA00023015"/>
    </source>
</evidence>
<dbReference type="AlphaFoldDB" id="A0A3F3J9N3"/>
<dbReference type="Pfam" id="PF12833">
    <property type="entry name" value="HTH_18"/>
    <property type="match status" value="1"/>
</dbReference>
<keyword evidence="3" id="KW-0804">Transcription</keyword>
<dbReference type="Proteomes" id="UP000866740">
    <property type="component" value="Unassembled WGS sequence"/>
</dbReference>